<dbReference type="GO" id="GO:0004746">
    <property type="term" value="F:riboflavin synthase activity"/>
    <property type="evidence" value="ECO:0007669"/>
    <property type="project" value="UniProtKB-UniRule"/>
</dbReference>
<dbReference type="InterPro" id="IPR001783">
    <property type="entry name" value="Lumazine-bd"/>
</dbReference>
<dbReference type="EC" id="2.5.1.9" evidence="2"/>
<sequence>MFTGIVQTQATVISANHRDGVLRLGVSVGTEYLTHLNIGASIAINGCCLTVAAYELNPHDVVGQVYFDVIDETLKLTNLSELSRGAQVNYERSVTFGTELGGHIVSGHIHCTAQAQHVVNEEDNCKIYLRVPSQWLKFILYKGFICVNGASLTVGEIDEHGFWLHLIPETLNITNIGRVRNGDFVNIEVDQQTYTIVNTVENYLRKQNRLSDLN</sequence>
<dbReference type="Pfam" id="PF00677">
    <property type="entry name" value="Lum_binding"/>
    <property type="match status" value="2"/>
</dbReference>
<evidence type="ECO:0000313" key="6">
    <source>
        <dbReference type="Proteomes" id="UP000586305"/>
    </source>
</evidence>
<feature type="domain" description="Lumazine-binding" evidence="4">
    <location>
        <begin position="1"/>
        <end position="103"/>
    </location>
</feature>
<dbReference type="NCBIfam" id="NF009566">
    <property type="entry name" value="PRK13020.1"/>
    <property type="match status" value="1"/>
</dbReference>
<proteinExistence type="predicted"/>
<dbReference type="InterPro" id="IPR023366">
    <property type="entry name" value="ATP_synth_asu-like_sf"/>
</dbReference>
<dbReference type="InterPro" id="IPR026017">
    <property type="entry name" value="Lumazine-bd_dom"/>
</dbReference>
<dbReference type="PROSITE" id="PS51177">
    <property type="entry name" value="LUMAZINE_BIND"/>
    <property type="match status" value="2"/>
</dbReference>
<evidence type="ECO:0000256" key="1">
    <source>
        <dbReference type="ARBA" id="ARBA00022737"/>
    </source>
</evidence>
<dbReference type="PANTHER" id="PTHR21098:SF0">
    <property type="entry name" value="RIBOFLAVIN SYNTHASE"/>
    <property type="match status" value="1"/>
</dbReference>
<dbReference type="CDD" id="cd00402">
    <property type="entry name" value="Riboflavin_synthase_like"/>
    <property type="match status" value="1"/>
</dbReference>
<feature type="repeat" description="Lumazine-binding" evidence="3">
    <location>
        <begin position="104"/>
        <end position="200"/>
    </location>
</feature>
<evidence type="ECO:0000256" key="3">
    <source>
        <dbReference type="PROSITE-ProRule" id="PRU00524"/>
    </source>
</evidence>
<keyword evidence="1" id="KW-0677">Repeat</keyword>
<feature type="repeat" description="Lumazine-binding" evidence="3">
    <location>
        <begin position="1"/>
        <end position="103"/>
    </location>
</feature>
<dbReference type="InterPro" id="IPR017938">
    <property type="entry name" value="Riboflavin_synthase-like_b-brl"/>
</dbReference>
<feature type="domain" description="Lumazine-binding" evidence="4">
    <location>
        <begin position="104"/>
        <end position="200"/>
    </location>
</feature>
<dbReference type="AlphaFoldDB" id="A0A849V7U3"/>
<reference evidence="5 6" key="1">
    <citation type="submission" date="2020-04" db="EMBL/GenBank/DDBJ databases">
        <title>Pseudoalteromonas caenipelagi sp. nov., isolated from a tidal flat.</title>
        <authorList>
            <person name="Park S."/>
            <person name="Yoon J.-H."/>
        </authorList>
    </citation>
    <scope>NUCLEOTIDE SEQUENCE [LARGE SCALE GENOMIC DNA]</scope>
    <source>
        <strain evidence="5 6">JBTF-M23</strain>
    </source>
</reference>
<dbReference type="GO" id="GO:0005829">
    <property type="term" value="C:cytosol"/>
    <property type="evidence" value="ECO:0007669"/>
    <property type="project" value="TreeGrafter"/>
</dbReference>
<dbReference type="PIRSF" id="PIRSF000498">
    <property type="entry name" value="Riboflavin_syn_A"/>
    <property type="match status" value="1"/>
</dbReference>
<evidence type="ECO:0000256" key="2">
    <source>
        <dbReference type="NCBIfam" id="TIGR00187"/>
    </source>
</evidence>
<dbReference type="EMBL" id="JABBPG010000001">
    <property type="protein sequence ID" value="NOU49296.1"/>
    <property type="molecule type" value="Genomic_DNA"/>
</dbReference>
<evidence type="ECO:0000313" key="5">
    <source>
        <dbReference type="EMBL" id="NOU49296.1"/>
    </source>
</evidence>
<name>A0A849V7U3_9GAMM</name>
<dbReference type="Gene3D" id="2.40.30.20">
    <property type="match status" value="2"/>
</dbReference>
<accession>A0A849V7U3</accession>
<dbReference type="NCBIfam" id="NF006767">
    <property type="entry name" value="PRK09289.1"/>
    <property type="match status" value="1"/>
</dbReference>
<dbReference type="Proteomes" id="UP000586305">
    <property type="component" value="Unassembled WGS sequence"/>
</dbReference>
<dbReference type="GO" id="GO:0009231">
    <property type="term" value="P:riboflavin biosynthetic process"/>
    <property type="evidence" value="ECO:0007669"/>
    <property type="project" value="TreeGrafter"/>
</dbReference>
<evidence type="ECO:0000259" key="4">
    <source>
        <dbReference type="PROSITE" id="PS51177"/>
    </source>
</evidence>
<dbReference type="RefSeq" id="WP_171624384.1">
    <property type="nucleotide sequence ID" value="NZ_JABBPG010000001.1"/>
</dbReference>
<organism evidence="5 6">
    <name type="scientific">Pseudoalteromonas caenipelagi</name>
    <dbReference type="NCBI Taxonomy" id="2726988"/>
    <lineage>
        <taxon>Bacteria</taxon>
        <taxon>Pseudomonadati</taxon>
        <taxon>Pseudomonadota</taxon>
        <taxon>Gammaproteobacteria</taxon>
        <taxon>Alteromonadales</taxon>
        <taxon>Pseudoalteromonadaceae</taxon>
        <taxon>Pseudoalteromonas</taxon>
    </lineage>
</organism>
<gene>
    <name evidence="5" type="ORF">HG263_01845</name>
</gene>
<dbReference type="PANTHER" id="PTHR21098">
    <property type="entry name" value="RIBOFLAVIN SYNTHASE ALPHA CHAIN"/>
    <property type="match status" value="1"/>
</dbReference>
<comment type="caution">
    <text evidence="5">The sequence shown here is derived from an EMBL/GenBank/DDBJ whole genome shotgun (WGS) entry which is preliminary data.</text>
</comment>
<dbReference type="SUPFAM" id="SSF63380">
    <property type="entry name" value="Riboflavin synthase domain-like"/>
    <property type="match status" value="2"/>
</dbReference>
<keyword evidence="6" id="KW-1185">Reference proteome</keyword>
<dbReference type="NCBIfam" id="TIGR00187">
    <property type="entry name" value="ribE"/>
    <property type="match status" value="1"/>
</dbReference>
<protein>
    <recommendedName>
        <fullName evidence="2">Riboflavin synthase</fullName>
        <ecNumber evidence="2">2.5.1.9</ecNumber>
    </recommendedName>
</protein>